<dbReference type="OrthoDB" id="496981at2759"/>
<accession>A0A175W3K1</accession>
<name>A0A175W3K1_9PEZI</name>
<dbReference type="SMART" id="SM00855">
    <property type="entry name" value="PGAM"/>
    <property type="match status" value="1"/>
</dbReference>
<reference evidence="1 2" key="1">
    <citation type="journal article" date="2016" name="Genome Announc.">
        <title>Genome Sequence of Madurella mycetomatis mm55, Isolated from a Human Mycetoma Case in Sudan.</title>
        <authorList>
            <person name="Smit S."/>
            <person name="Derks M.F."/>
            <person name="Bervoets S."/>
            <person name="Fahal A."/>
            <person name="van Leeuwen W."/>
            <person name="van Belkum A."/>
            <person name="van de Sande W.W."/>
        </authorList>
    </citation>
    <scope>NUCLEOTIDE SEQUENCE [LARGE SCALE GENOMIC DNA]</scope>
    <source>
        <strain evidence="2">mm55</strain>
    </source>
</reference>
<dbReference type="Gene3D" id="3.40.50.1240">
    <property type="entry name" value="Phosphoglycerate mutase-like"/>
    <property type="match status" value="1"/>
</dbReference>
<dbReference type="CDD" id="cd07067">
    <property type="entry name" value="HP_PGM_like"/>
    <property type="match status" value="1"/>
</dbReference>
<protein>
    <submittedName>
        <fullName evidence="1">Phosphoglycerate mutase-like protein 1</fullName>
    </submittedName>
</protein>
<proteinExistence type="predicted"/>
<keyword evidence="2" id="KW-1185">Reference proteome</keyword>
<dbReference type="InterPro" id="IPR029033">
    <property type="entry name" value="His_PPase_superfam"/>
</dbReference>
<dbReference type="AlphaFoldDB" id="A0A175W3K1"/>
<dbReference type="PANTHER" id="PTHR48100:SF24">
    <property type="entry name" value="PHOSPHOGLYCERATE MUTASE"/>
    <property type="match status" value="1"/>
</dbReference>
<dbReference type="EMBL" id="LCTW02000128">
    <property type="protein sequence ID" value="KXX78243.1"/>
    <property type="molecule type" value="Genomic_DNA"/>
</dbReference>
<dbReference type="VEuPathDB" id="FungiDB:MMYC01_206470"/>
<dbReference type="Proteomes" id="UP000078237">
    <property type="component" value="Unassembled WGS sequence"/>
</dbReference>
<evidence type="ECO:0000313" key="2">
    <source>
        <dbReference type="Proteomes" id="UP000078237"/>
    </source>
</evidence>
<dbReference type="Pfam" id="PF00300">
    <property type="entry name" value="His_Phos_1"/>
    <property type="match status" value="1"/>
</dbReference>
<evidence type="ECO:0000313" key="1">
    <source>
        <dbReference type="EMBL" id="KXX78243.1"/>
    </source>
</evidence>
<sequence>MPPTLILIRHAEALHNLTPNHTVPDPSLTDRGRRQAAELREHLKTHLPSDRKVQLIVVSPMRRAIQTCLIALDWLAGKGVKIEPDARWQENYPKPCDTGTPISDLATEFPEIDFIGLDPVYPDKTSPAGARYHFRKHAILDRAQSALADLYSRAEDAIIVVSHSGFLRTAVAGRWFDKADYRIFDFAPREKENDPYRLVEWELTSGKGGMGRSECAEVELGFGLPE</sequence>
<dbReference type="SUPFAM" id="SSF53254">
    <property type="entry name" value="Phosphoglycerate mutase-like"/>
    <property type="match status" value="1"/>
</dbReference>
<comment type="caution">
    <text evidence="1">The sequence shown here is derived from an EMBL/GenBank/DDBJ whole genome shotgun (WGS) entry which is preliminary data.</text>
</comment>
<dbReference type="GO" id="GO:0005737">
    <property type="term" value="C:cytoplasm"/>
    <property type="evidence" value="ECO:0007669"/>
    <property type="project" value="TreeGrafter"/>
</dbReference>
<dbReference type="InterPro" id="IPR013078">
    <property type="entry name" value="His_Pase_superF_clade-1"/>
</dbReference>
<dbReference type="InterPro" id="IPR050275">
    <property type="entry name" value="PGM_Phosphatase"/>
</dbReference>
<organism evidence="1 2">
    <name type="scientific">Madurella mycetomatis</name>
    <dbReference type="NCBI Taxonomy" id="100816"/>
    <lineage>
        <taxon>Eukaryota</taxon>
        <taxon>Fungi</taxon>
        <taxon>Dikarya</taxon>
        <taxon>Ascomycota</taxon>
        <taxon>Pezizomycotina</taxon>
        <taxon>Sordariomycetes</taxon>
        <taxon>Sordariomycetidae</taxon>
        <taxon>Sordariales</taxon>
        <taxon>Sordariales incertae sedis</taxon>
        <taxon>Madurella</taxon>
    </lineage>
</organism>
<gene>
    <name evidence="1" type="ORF">MMYC01_206470</name>
</gene>
<dbReference type="PANTHER" id="PTHR48100">
    <property type="entry name" value="BROAD-SPECIFICITY PHOSPHATASE YOR283W-RELATED"/>
    <property type="match status" value="1"/>
</dbReference>
<dbReference type="GO" id="GO:0016791">
    <property type="term" value="F:phosphatase activity"/>
    <property type="evidence" value="ECO:0007669"/>
    <property type="project" value="TreeGrafter"/>
</dbReference>